<organism evidence="1 2">
    <name type="scientific">Cricetulus griseus</name>
    <name type="common">Chinese hamster</name>
    <name type="synonym">Cricetulus barabensis griseus</name>
    <dbReference type="NCBI Taxonomy" id="10029"/>
    <lineage>
        <taxon>Eukaryota</taxon>
        <taxon>Metazoa</taxon>
        <taxon>Chordata</taxon>
        <taxon>Craniata</taxon>
        <taxon>Vertebrata</taxon>
        <taxon>Euteleostomi</taxon>
        <taxon>Mammalia</taxon>
        <taxon>Eutheria</taxon>
        <taxon>Euarchontoglires</taxon>
        <taxon>Glires</taxon>
        <taxon>Rodentia</taxon>
        <taxon>Myomorpha</taxon>
        <taxon>Muroidea</taxon>
        <taxon>Cricetidae</taxon>
        <taxon>Cricetinae</taxon>
        <taxon>Cricetulus</taxon>
    </lineage>
</organism>
<name>G3H252_CRIGR</name>
<accession>G3H252</accession>
<dbReference type="AlphaFoldDB" id="G3H252"/>
<dbReference type="InParanoid" id="G3H252"/>
<reference evidence="2" key="1">
    <citation type="journal article" date="2011" name="Nat. Biotechnol.">
        <title>The genomic sequence of the Chinese hamster ovary (CHO)-K1 cell line.</title>
        <authorList>
            <person name="Xu X."/>
            <person name="Nagarajan H."/>
            <person name="Lewis N.E."/>
            <person name="Pan S."/>
            <person name="Cai Z."/>
            <person name="Liu X."/>
            <person name="Chen W."/>
            <person name="Xie M."/>
            <person name="Wang W."/>
            <person name="Hammond S."/>
            <person name="Andersen M.R."/>
            <person name="Neff N."/>
            <person name="Passarelli B."/>
            <person name="Koh W."/>
            <person name="Fan H.C."/>
            <person name="Wang J."/>
            <person name="Gui Y."/>
            <person name="Lee K.H."/>
            <person name="Betenbaugh M.J."/>
            <person name="Quake S.R."/>
            <person name="Famili I."/>
            <person name="Palsson B.O."/>
            <person name="Wang J."/>
        </authorList>
    </citation>
    <scope>NUCLEOTIDE SEQUENCE [LARGE SCALE GENOMIC DNA]</scope>
    <source>
        <strain evidence="2">CHO K1 cell line</strain>
    </source>
</reference>
<evidence type="ECO:0000313" key="1">
    <source>
        <dbReference type="EMBL" id="EGW07467.1"/>
    </source>
</evidence>
<dbReference type="EMBL" id="JH000113">
    <property type="protein sequence ID" value="EGW07467.1"/>
    <property type="molecule type" value="Genomic_DNA"/>
</dbReference>
<proteinExistence type="predicted"/>
<protein>
    <submittedName>
        <fullName evidence="1">Uncharacterized protein</fullName>
    </submittedName>
</protein>
<dbReference type="Proteomes" id="UP000001075">
    <property type="component" value="Unassembled WGS sequence"/>
</dbReference>
<gene>
    <name evidence="1" type="ORF">I79_004297</name>
</gene>
<evidence type="ECO:0000313" key="2">
    <source>
        <dbReference type="Proteomes" id="UP000001075"/>
    </source>
</evidence>
<sequence length="57" mass="5687">MSLRTPVPGVLGLKTAGDSSQHPGCQSLVAMCSSISGSSSITGNRAKALVPGQTRGM</sequence>